<proteinExistence type="predicted"/>
<evidence type="ECO:0000313" key="2">
    <source>
        <dbReference type="Proteomes" id="UP000507470"/>
    </source>
</evidence>
<organism evidence="1 2">
    <name type="scientific">Mytilus coruscus</name>
    <name type="common">Sea mussel</name>
    <dbReference type="NCBI Taxonomy" id="42192"/>
    <lineage>
        <taxon>Eukaryota</taxon>
        <taxon>Metazoa</taxon>
        <taxon>Spiralia</taxon>
        <taxon>Lophotrochozoa</taxon>
        <taxon>Mollusca</taxon>
        <taxon>Bivalvia</taxon>
        <taxon>Autobranchia</taxon>
        <taxon>Pteriomorphia</taxon>
        <taxon>Mytilida</taxon>
        <taxon>Mytiloidea</taxon>
        <taxon>Mytilidae</taxon>
        <taxon>Mytilinae</taxon>
        <taxon>Mytilus</taxon>
    </lineage>
</organism>
<reference evidence="1 2" key="1">
    <citation type="submission" date="2020-06" db="EMBL/GenBank/DDBJ databases">
        <authorList>
            <person name="Li R."/>
            <person name="Bekaert M."/>
        </authorList>
    </citation>
    <scope>NUCLEOTIDE SEQUENCE [LARGE SCALE GENOMIC DNA]</scope>
    <source>
        <strain evidence="2">wild</strain>
    </source>
</reference>
<dbReference type="PANTHER" id="PTHR31630">
    <property type="entry name" value="PHYTANOYL-COA DIOXYGENASE-RELATED-RELATED"/>
    <property type="match status" value="1"/>
</dbReference>
<dbReference type="AlphaFoldDB" id="A0A6J8CFF7"/>
<dbReference type="Pfam" id="PF05721">
    <property type="entry name" value="PhyH"/>
    <property type="match status" value="1"/>
</dbReference>
<dbReference type="Proteomes" id="UP000507470">
    <property type="component" value="Unassembled WGS sequence"/>
</dbReference>
<evidence type="ECO:0008006" key="3">
    <source>
        <dbReference type="Google" id="ProtNLM"/>
    </source>
</evidence>
<name>A0A6J8CFF7_MYTCO</name>
<dbReference type="EMBL" id="CACVKT020005205">
    <property type="protein sequence ID" value="CAC5393620.1"/>
    <property type="molecule type" value="Genomic_DNA"/>
</dbReference>
<dbReference type="Gene3D" id="2.60.120.620">
    <property type="entry name" value="q2cbj1_9rhob like domain"/>
    <property type="match status" value="1"/>
</dbReference>
<evidence type="ECO:0000313" key="1">
    <source>
        <dbReference type="EMBL" id="CAC5393620.1"/>
    </source>
</evidence>
<accession>A0A6J8CFF7</accession>
<sequence>MPQDDVIFGVGNCLVFPLNCKYSPASFQDGTIKELEENGYVVIPNVISREECDLYCKEYKDWAKQLENDGLPFTSFESLIQGHSIGHFNASWQVRLKVKEIFAQIWKTDKLLSSIDAVALSCPPEEGSNLYAKPDQNWLHLDQGGQKVGLHAYQGAVYIEETHETDHCFRVLAKSHKEHDNFMRTFPYVLERTKKTEFFKLSEKERKWYTEEKGCKMTKVPCPKGGIILWDSRTIHDNSRPEFRRPNKDRWRHVVFVCMTPAAWTTPADLAKKRNAYENLENTTHWPSKGVSIFKSSRSSNSYTLSELPEIAKTKEAKMLMGIEPYDFDDGETNGPEQPIEM</sequence>
<gene>
    <name evidence="1" type="ORF">MCOR_28467</name>
</gene>
<dbReference type="OrthoDB" id="445007at2759"/>
<keyword evidence="2" id="KW-1185">Reference proteome</keyword>
<protein>
    <recommendedName>
        <fullName evidence="3">Phytanoyl-CoA dioxygenase</fullName>
    </recommendedName>
</protein>
<dbReference type="SUPFAM" id="SSF51197">
    <property type="entry name" value="Clavaminate synthase-like"/>
    <property type="match status" value="1"/>
</dbReference>
<dbReference type="PANTHER" id="PTHR31630:SF6">
    <property type="entry name" value="PHYTANOYL-COA DIOXYGENASE-RELATED"/>
    <property type="match status" value="1"/>
</dbReference>
<dbReference type="InterPro" id="IPR008775">
    <property type="entry name" value="Phytyl_CoA_dOase-like"/>
</dbReference>